<evidence type="ECO:0000313" key="4">
    <source>
        <dbReference type="Proteomes" id="UP000479000"/>
    </source>
</evidence>
<feature type="domain" description="Integrase catalytic" evidence="2">
    <location>
        <begin position="354"/>
        <end position="540"/>
    </location>
</feature>
<organism evidence="3 4">
    <name type="scientific">Nesidiocoris tenuis</name>
    <dbReference type="NCBI Taxonomy" id="355587"/>
    <lineage>
        <taxon>Eukaryota</taxon>
        <taxon>Metazoa</taxon>
        <taxon>Ecdysozoa</taxon>
        <taxon>Arthropoda</taxon>
        <taxon>Hexapoda</taxon>
        <taxon>Insecta</taxon>
        <taxon>Pterygota</taxon>
        <taxon>Neoptera</taxon>
        <taxon>Paraneoptera</taxon>
        <taxon>Hemiptera</taxon>
        <taxon>Heteroptera</taxon>
        <taxon>Panheteroptera</taxon>
        <taxon>Cimicomorpha</taxon>
        <taxon>Miridae</taxon>
        <taxon>Dicyphina</taxon>
        <taxon>Nesidiocoris</taxon>
    </lineage>
</organism>
<dbReference type="InterPro" id="IPR001584">
    <property type="entry name" value="Integrase_cat-core"/>
</dbReference>
<evidence type="ECO:0000313" key="3">
    <source>
        <dbReference type="EMBL" id="CAA9993638.1"/>
    </source>
</evidence>
<dbReference type="EMBL" id="CADCXU010000933">
    <property type="protein sequence ID" value="CAA9993638.1"/>
    <property type="molecule type" value="Genomic_DNA"/>
</dbReference>
<dbReference type="Proteomes" id="UP000479000">
    <property type="component" value="Unassembled WGS sequence"/>
</dbReference>
<dbReference type="Pfam" id="PF18701">
    <property type="entry name" value="DUF5641"/>
    <property type="match status" value="1"/>
</dbReference>
<feature type="compositionally biased region" description="Basic and acidic residues" evidence="1">
    <location>
        <begin position="16"/>
        <end position="30"/>
    </location>
</feature>
<feature type="region of interest" description="Disordered" evidence="1">
    <location>
        <begin position="1"/>
        <end position="56"/>
    </location>
</feature>
<dbReference type="AlphaFoldDB" id="A0A6H5FW20"/>
<dbReference type="GO" id="GO:0015074">
    <property type="term" value="P:DNA integration"/>
    <property type="evidence" value="ECO:0007669"/>
    <property type="project" value="InterPro"/>
</dbReference>
<dbReference type="InterPro" id="IPR041588">
    <property type="entry name" value="Integrase_H2C2"/>
</dbReference>
<name>A0A6H5FW20_9HEMI</name>
<dbReference type="GO" id="GO:0003676">
    <property type="term" value="F:nucleic acid binding"/>
    <property type="evidence" value="ECO:0007669"/>
    <property type="project" value="InterPro"/>
</dbReference>
<gene>
    <name evidence="3" type="ORF">NTEN_LOCUS544</name>
</gene>
<dbReference type="InterPro" id="IPR040676">
    <property type="entry name" value="DUF5641"/>
</dbReference>
<accession>A0A6H5FW20</accession>
<proteinExistence type="predicted"/>
<evidence type="ECO:0000259" key="2">
    <source>
        <dbReference type="PROSITE" id="PS50994"/>
    </source>
</evidence>
<sequence length="673" mass="75552">MMLRNRKIVSAPSGSRRGEADAPDRRRGDTAGEEDDQASHSSRHSSSSVSIRSRSRSEIGRMITDATREAVAGAVAGIRQELINEIRSIRQRDLGNPTTQMSHPPYLNPPQRHPSPIHRPTESFRDQWPGPFLFEAPSNDNDEELCLVTCAKSTIKTSHQNFTTALPDINRFSRSMRLLRATAWIFRFINNLKTPKQSRNSGELNAEEIDHADRLWCGRVQEDKFSSELAMLKRGEAIATTSPIKRLTPVLNSGSLICVKGRIGQAQQLGASVKEPIILDPKHEYTKLLIQDYHERSGHQGQETVLSEIRQKYWIVRGRQAVKQMFRSCQSCKVRYAKPYTVPMGELPIDRLSTQVTPFKKVGMDYFGPYYCAVGRGREKRYGCIFTCLTIRAVHIEMVHDLTTDGTLMALRRFINRRGKPDDIYSDNGTNLRGAATVLQQCLAEWNQDQLHSSLANKGINWHFLPPGAPHMGGAWERLIRSIKITMDAILPGRKLSDAVLQTLFAEAEGILNSRPLTHVSLDSADDEPLTPNLFLIGQPTLHPMTPQEEDSVCLKKVWQTTQLLADHFWQRWVKEYLPTLVLNKNCAVKNKDVKIGDVVIVADPNGIRATWPKGIIEAVYPGKDGAIRVVDVRTISGLLRRPVTKLCPLMVKKDEAATPGADWPAGRCSDNL</sequence>
<feature type="region of interest" description="Disordered" evidence="1">
    <location>
        <begin position="93"/>
        <end position="113"/>
    </location>
</feature>
<dbReference type="InterPro" id="IPR012337">
    <property type="entry name" value="RNaseH-like_sf"/>
</dbReference>
<dbReference type="InterPro" id="IPR036397">
    <property type="entry name" value="RNaseH_sf"/>
</dbReference>
<dbReference type="Gene3D" id="1.10.340.70">
    <property type="match status" value="1"/>
</dbReference>
<reference evidence="3 4" key="1">
    <citation type="submission" date="2020-02" db="EMBL/GenBank/DDBJ databases">
        <authorList>
            <person name="Ferguson B K."/>
        </authorList>
    </citation>
    <scope>NUCLEOTIDE SEQUENCE [LARGE SCALE GENOMIC DNA]</scope>
</reference>
<dbReference type="PANTHER" id="PTHR47331:SF1">
    <property type="entry name" value="GAG-LIKE PROTEIN"/>
    <property type="match status" value="1"/>
</dbReference>
<dbReference type="Pfam" id="PF17921">
    <property type="entry name" value="Integrase_H2C2"/>
    <property type="match status" value="1"/>
</dbReference>
<dbReference type="PANTHER" id="PTHR47331">
    <property type="entry name" value="PHD-TYPE DOMAIN-CONTAINING PROTEIN"/>
    <property type="match status" value="1"/>
</dbReference>
<protein>
    <recommendedName>
        <fullName evidence="2">Integrase catalytic domain-containing protein</fullName>
    </recommendedName>
</protein>
<keyword evidence="4" id="KW-1185">Reference proteome</keyword>
<dbReference type="PROSITE" id="PS50994">
    <property type="entry name" value="INTEGRASE"/>
    <property type="match status" value="1"/>
</dbReference>
<dbReference type="OrthoDB" id="8958038at2759"/>
<dbReference type="SUPFAM" id="SSF53098">
    <property type="entry name" value="Ribonuclease H-like"/>
    <property type="match status" value="1"/>
</dbReference>
<evidence type="ECO:0000256" key="1">
    <source>
        <dbReference type="SAM" id="MobiDB-lite"/>
    </source>
</evidence>
<dbReference type="Gene3D" id="3.30.420.10">
    <property type="entry name" value="Ribonuclease H-like superfamily/Ribonuclease H"/>
    <property type="match status" value="1"/>
</dbReference>